<reference evidence="7" key="1">
    <citation type="submission" date="2020-01" db="EMBL/GenBank/DDBJ databases">
        <authorList>
            <person name="Meier V. D."/>
            <person name="Meier V D."/>
        </authorList>
    </citation>
    <scope>NUCLEOTIDE SEQUENCE</scope>
    <source>
        <strain evidence="7">HLG_WM_MAG_01</strain>
    </source>
</reference>
<dbReference type="NCBIfam" id="TIGR01451">
    <property type="entry name" value="B_ant_repeat"/>
    <property type="match status" value="1"/>
</dbReference>
<feature type="region of interest" description="Disordered" evidence="4">
    <location>
        <begin position="1043"/>
        <end position="1074"/>
    </location>
</feature>
<organism evidence="7">
    <name type="scientific">uncultured Sulfurovum sp</name>
    <dbReference type="NCBI Taxonomy" id="269237"/>
    <lineage>
        <taxon>Bacteria</taxon>
        <taxon>Pseudomonadati</taxon>
        <taxon>Campylobacterota</taxon>
        <taxon>Epsilonproteobacteria</taxon>
        <taxon>Campylobacterales</taxon>
        <taxon>Sulfurovaceae</taxon>
        <taxon>Sulfurovum</taxon>
        <taxon>environmental samples</taxon>
    </lineage>
</organism>
<dbReference type="InterPro" id="IPR013783">
    <property type="entry name" value="Ig-like_fold"/>
</dbReference>
<dbReference type="InterPro" id="IPR011048">
    <property type="entry name" value="Haem_d1_sf"/>
</dbReference>
<dbReference type="AlphaFoldDB" id="A0A6S6RW00"/>
<evidence type="ECO:0000313" key="7">
    <source>
        <dbReference type="EMBL" id="CAA6801140.1"/>
    </source>
</evidence>
<name>A0A6S6RW00_9BACT</name>
<feature type="signal peptide" evidence="5">
    <location>
        <begin position="1"/>
        <end position="21"/>
    </location>
</feature>
<dbReference type="Pfam" id="PF17210">
    <property type="entry name" value="SdrD_B"/>
    <property type="match status" value="2"/>
</dbReference>
<keyword evidence="2" id="KW-0964">Secreted</keyword>
<comment type="subcellular location">
    <subcellularLocation>
        <location evidence="1">Secreted</location>
    </subcellularLocation>
</comment>
<evidence type="ECO:0000256" key="1">
    <source>
        <dbReference type="ARBA" id="ARBA00004613"/>
    </source>
</evidence>
<feature type="region of interest" description="Disordered" evidence="4">
    <location>
        <begin position="659"/>
        <end position="679"/>
    </location>
</feature>
<keyword evidence="3 5" id="KW-0732">Signal</keyword>
<dbReference type="InterPro" id="IPR051417">
    <property type="entry name" value="SDr/BOS_complex"/>
</dbReference>
<feature type="region of interest" description="Disordered" evidence="4">
    <location>
        <begin position="1086"/>
        <end position="1110"/>
    </location>
</feature>
<dbReference type="SMART" id="SM00060">
    <property type="entry name" value="FN3"/>
    <property type="match status" value="1"/>
</dbReference>
<dbReference type="SUPFAM" id="SSF49265">
    <property type="entry name" value="Fibronectin type III"/>
    <property type="match status" value="1"/>
</dbReference>
<dbReference type="SUPFAM" id="SSF117074">
    <property type="entry name" value="Hypothetical protein PA1324"/>
    <property type="match status" value="3"/>
</dbReference>
<dbReference type="EMBL" id="CACVAS010000020">
    <property type="protein sequence ID" value="CAA6801140.1"/>
    <property type="molecule type" value="Genomic_DNA"/>
</dbReference>
<gene>
    <name evidence="7" type="ORF">HELGO_WM2403</name>
</gene>
<evidence type="ECO:0000256" key="2">
    <source>
        <dbReference type="ARBA" id="ARBA00022525"/>
    </source>
</evidence>
<dbReference type="InterPro" id="IPR036116">
    <property type="entry name" value="FN3_sf"/>
</dbReference>
<dbReference type="InterPro" id="IPR001434">
    <property type="entry name" value="OmcB-like_DUF11"/>
</dbReference>
<dbReference type="GO" id="GO:0005576">
    <property type="term" value="C:extracellular region"/>
    <property type="evidence" value="ECO:0007669"/>
    <property type="project" value="UniProtKB-SubCell"/>
</dbReference>
<dbReference type="InterPro" id="IPR047589">
    <property type="entry name" value="DUF11_rpt"/>
</dbReference>
<dbReference type="SUPFAM" id="SSF51004">
    <property type="entry name" value="C-terminal (heme d1) domain of cytochrome cd1-nitrite reductase"/>
    <property type="match status" value="1"/>
</dbReference>
<proteinExistence type="predicted"/>
<accession>A0A6S6RW00</accession>
<evidence type="ECO:0000256" key="4">
    <source>
        <dbReference type="SAM" id="MobiDB-lite"/>
    </source>
</evidence>
<dbReference type="CDD" id="cd00063">
    <property type="entry name" value="FN3"/>
    <property type="match status" value="1"/>
</dbReference>
<dbReference type="Pfam" id="PF00041">
    <property type="entry name" value="fn3"/>
    <property type="match status" value="1"/>
</dbReference>
<protein>
    <submittedName>
        <fullName evidence="7">Cna B domain protein</fullName>
    </submittedName>
</protein>
<dbReference type="InterPro" id="IPR003961">
    <property type="entry name" value="FN3_dom"/>
</dbReference>
<feature type="chain" id="PRO_5027581284" evidence="5">
    <location>
        <begin position="22"/>
        <end position="1200"/>
    </location>
</feature>
<evidence type="ECO:0000256" key="3">
    <source>
        <dbReference type="ARBA" id="ARBA00022729"/>
    </source>
</evidence>
<evidence type="ECO:0000259" key="6">
    <source>
        <dbReference type="PROSITE" id="PS50853"/>
    </source>
</evidence>
<dbReference type="PANTHER" id="PTHR23303:SF15">
    <property type="entry name" value="COLOSSIN-A"/>
    <property type="match status" value="1"/>
</dbReference>
<feature type="compositionally biased region" description="Low complexity" evidence="4">
    <location>
        <begin position="1087"/>
        <end position="1110"/>
    </location>
</feature>
<sequence length="1200" mass="127904">MHTLLQKSFFFTLAFSTLIYANITGTVYTDFNLNGVKDSNDVTLKNVPVSATCEDGNTYNTLTDNNGLYTLSGFPLGEYCRIEADPSSQDLSSSSNSAGSAPLVERVLDGTSSHDISVASSGTYCQENPDVIAAAVPVLTTFNSFTIELPDNYPTLLQIAQPTGNTINGQGTIDNRDIRSYFTDTGATWGLAYKRDTEDTFMAASIKSYANFGSGGVGAIYKVDASNNISLFTTIPYVASTALNAYINDTPRDVVAFYDDDPIYPYMAREGLADIDISEDYKTLYALNMHTKSIVEIDTTSGAILKTTQLPNPYGVSICPSADVRPWALTVKGNNVYVGSICESKVSDGVGASIQKYNGAIVQEVARNNTLDYLRPQYQNPTTEAADKYNFQSWPAAGLEGIGGITPILTDLSFTPNGDLVLAYTNRSAFMRRGGALKYRILGGDIRKMCLNNDGSYTDESTIARPTSCSSNTVTYTGNTDVYNEFYLGDFIGTNYGEDAHPEAVTGALAQAPGVPYVVADMVDGTELDEPGAIVQFSHTTGEKLGTQALLKSSTNNSAEAAVFGGKAGGLGDIELMCDPAPIEVGNYVWVDLNENGIQDPNETPIAGVDVTLWDGNTQIATTTTDSTGHYYFGGITNSDLIKSHHNYIVKIANSQPQITTATTSNPNDPSDDIRDNDAQDTGASLEIAFQTSANNDHSLDFGIVPVKIGNRVWIEDDKDGDASTGNITPVIGTTVTATCNGIDYTGVTDNNGLYEILVPANVTCTVKTDTPCSVMPEIYSNDTTVTDTSSENDKSHDATGTTVSVGKIDNMTLDFGCTEITEVKIGNRVWLEDDSDGDASTGTITPVVGTTVTATCNGIDYTDITDNNGLYEILVPVNVTCTVKTNTPCNIMPEVYSNDTTVTDTSSENDKSHDATGTSVSVSTIDNMTLDFGCTDIPEVFDLALTKELKVNRTYSPGENVTFTLTVYNQGTLDASNIQISDYIPAGLELNDAQWTRIGNTARLNTPIATLAADSSTTVDITFTIDANYNGDSITNNAEIRSAVGGTDVDSTPDSEYGSIPDPQDNDIDNTTGGDDYDPAVITLGASTPTPTPTATATTSPSTPSSLSTSTVTANSALLTWSDNATNESGYRIYQNGTLIATLAANTTSYLVTNLTANTSYTYTVKAFNNSGESSATTVTFSTPIDYSWLPAVYHIILN</sequence>
<feature type="domain" description="Fibronectin type-III" evidence="6">
    <location>
        <begin position="1104"/>
        <end position="1187"/>
    </location>
</feature>
<feature type="compositionally biased region" description="Polar residues" evidence="4">
    <location>
        <begin position="659"/>
        <end position="669"/>
    </location>
</feature>
<dbReference type="InterPro" id="IPR033764">
    <property type="entry name" value="Sdr_B"/>
</dbReference>
<dbReference type="PANTHER" id="PTHR23303">
    <property type="entry name" value="CARBOXYPEPTIDASE REGULATORY REGION-CONTAINING"/>
    <property type="match status" value="1"/>
</dbReference>
<dbReference type="Pfam" id="PF01345">
    <property type="entry name" value="DUF11"/>
    <property type="match status" value="1"/>
</dbReference>
<dbReference type="Gene3D" id="2.60.40.10">
    <property type="entry name" value="Immunoglobulins"/>
    <property type="match status" value="6"/>
</dbReference>
<evidence type="ECO:0000256" key="5">
    <source>
        <dbReference type="SAM" id="SignalP"/>
    </source>
</evidence>
<dbReference type="PROSITE" id="PS50853">
    <property type="entry name" value="FN3"/>
    <property type="match status" value="1"/>
</dbReference>